<keyword evidence="3" id="KW-1185">Reference proteome</keyword>
<dbReference type="PANTHER" id="PTHR37313">
    <property type="entry name" value="UPF0749 PROTEIN RV1825"/>
    <property type="match status" value="1"/>
</dbReference>
<evidence type="ECO:0000313" key="2">
    <source>
        <dbReference type="EMBL" id="WAX55278.1"/>
    </source>
</evidence>
<dbReference type="Proteomes" id="UP001164693">
    <property type="component" value="Chromosome"/>
</dbReference>
<gene>
    <name evidence="2" type="ORF">M6B22_12030</name>
</gene>
<accession>A0ABY7JSG9</accession>
<dbReference type="InterPro" id="IPR010273">
    <property type="entry name" value="DUF881"/>
</dbReference>
<protein>
    <submittedName>
        <fullName evidence="2">DUF881 domain-containing protein</fullName>
    </submittedName>
</protein>
<sequence length="248" mass="25561">MGRLSGRPGGRGPWRVLVPVVCLVAGLGFAASARDSRGTDLRPAGTANLTDLVRTAERRVQQADAVLAGLQRQVSAAAVGAGRADHRVAEAQQQVTPLKAPAGLTPVTGPGIVVVLDDAPQSADSAGVDPNQLVVHQSDLQAVVNALWAGGAEAMSIAGQRMIATSAVRCVGNTLLLNGEVYSPPFRVAAIGPYRPMEKALDASPGVKLFQQAAGYYGLGYTTESQAALRLPAYRGTIGLAYARAGTK</sequence>
<organism evidence="2 3">
    <name type="scientific">Jatrophihabitans cynanchi</name>
    <dbReference type="NCBI Taxonomy" id="2944128"/>
    <lineage>
        <taxon>Bacteria</taxon>
        <taxon>Bacillati</taxon>
        <taxon>Actinomycetota</taxon>
        <taxon>Actinomycetes</taxon>
        <taxon>Jatrophihabitantales</taxon>
        <taxon>Jatrophihabitantaceae</taxon>
        <taxon>Jatrophihabitans</taxon>
    </lineage>
</organism>
<dbReference type="RefSeq" id="WP_269441783.1">
    <property type="nucleotide sequence ID" value="NZ_CP097463.1"/>
</dbReference>
<reference evidence="2" key="1">
    <citation type="submission" date="2022-05" db="EMBL/GenBank/DDBJ databases">
        <title>Jatrophihabitans sp. SB3-54 whole genome sequence.</title>
        <authorList>
            <person name="Suh M.K."/>
            <person name="Eom M.K."/>
            <person name="Kim J.S."/>
            <person name="Kim H.S."/>
            <person name="Do H.E."/>
            <person name="Shin Y.K."/>
            <person name="Lee J.-S."/>
        </authorList>
    </citation>
    <scope>NUCLEOTIDE SEQUENCE</scope>
    <source>
        <strain evidence="2">SB3-54</strain>
    </source>
</reference>
<dbReference type="Gene3D" id="3.30.70.1880">
    <property type="entry name" value="Protein of unknown function DUF881"/>
    <property type="match status" value="1"/>
</dbReference>
<dbReference type="PANTHER" id="PTHR37313:SF4">
    <property type="entry name" value="CONSERVED MEMBRANE PROTEIN-RELATED"/>
    <property type="match status" value="1"/>
</dbReference>
<dbReference type="EMBL" id="CP097463">
    <property type="protein sequence ID" value="WAX55278.1"/>
    <property type="molecule type" value="Genomic_DNA"/>
</dbReference>
<comment type="similarity">
    <text evidence="1">Belongs to the UPF0749 family.</text>
</comment>
<evidence type="ECO:0000313" key="3">
    <source>
        <dbReference type="Proteomes" id="UP001164693"/>
    </source>
</evidence>
<dbReference type="Pfam" id="PF05949">
    <property type="entry name" value="DUF881"/>
    <property type="match status" value="1"/>
</dbReference>
<name>A0ABY7JSG9_9ACTN</name>
<evidence type="ECO:0000256" key="1">
    <source>
        <dbReference type="ARBA" id="ARBA00009108"/>
    </source>
</evidence>
<proteinExistence type="inferred from homology"/>